<dbReference type="InterPro" id="IPR000305">
    <property type="entry name" value="GIY-YIG_endonuc"/>
</dbReference>
<name>A0AAU7DKY3_9BACT</name>
<proteinExistence type="inferred from homology"/>
<sequence length="105" mass="12398">MDDRFYFTYILASRSRTLYAGVTGDLRRRIFQHKQKTHPGFSARYNCNRLVWFETFSEVSAAIQREKEIKGWTRARKIALIEGGNPTWEDLSAPWYPRLSVPRVN</sequence>
<protein>
    <submittedName>
        <fullName evidence="3">GIY-YIG nuclease family protein</fullName>
    </submittedName>
</protein>
<dbReference type="Gene3D" id="3.40.1440.10">
    <property type="entry name" value="GIY-YIG endonuclease"/>
    <property type="match status" value="1"/>
</dbReference>
<dbReference type="EMBL" id="CP121196">
    <property type="protein sequence ID" value="XBH17735.1"/>
    <property type="molecule type" value="Genomic_DNA"/>
</dbReference>
<reference evidence="3" key="1">
    <citation type="submission" date="2023-03" db="EMBL/GenBank/DDBJ databases">
        <title>Edaphobacter sp.</title>
        <authorList>
            <person name="Huber K.J."/>
            <person name="Papendorf J."/>
            <person name="Pilke C."/>
            <person name="Bunk B."/>
            <person name="Sproeer C."/>
            <person name="Pester M."/>
        </authorList>
    </citation>
    <scope>NUCLEOTIDE SEQUENCE</scope>
    <source>
        <strain evidence="3">DSM 110680</strain>
    </source>
</reference>
<dbReference type="Pfam" id="PF01541">
    <property type="entry name" value="GIY-YIG"/>
    <property type="match status" value="1"/>
</dbReference>
<accession>A0AAU7DKY3</accession>
<dbReference type="PANTHER" id="PTHR34477:SF5">
    <property type="entry name" value="BSL5627 PROTEIN"/>
    <property type="match status" value="1"/>
</dbReference>
<comment type="similarity">
    <text evidence="1">Belongs to the UPF0213 family.</text>
</comment>
<dbReference type="CDD" id="cd10448">
    <property type="entry name" value="GIY-YIG_unchar_3"/>
    <property type="match status" value="1"/>
</dbReference>
<dbReference type="InterPro" id="IPR035901">
    <property type="entry name" value="GIY-YIG_endonuc_sf"/>
</dbReference>
<evidence type="ECO:0000313" key="3">
    <source>
        <dbReference type="EMBL" id="XBH17735.1"/>
    </source>
</evidence>
<feature type="domain" description="GIY-YIG" evidence="2">
    <location>
        <begin position="4"/>
        <end position="79"/>
    </location>
</feature>
<gene>
    <name evidence="3" type="ORF">P8935_00030</name>
</gene>
<dbReference type="SUPFAM" id="SSF82771">
    <property type="entry name" value="GIY-YIG endonuclease"/>
    <property type="match status" value="1"/>
</dbReference>
<dbReference type="PROSITE" id="PS50164">
    <property type="entry name" value="GIY_YIG"/>
    <property type="match status" value="1"/>
</dbReference>
<dbReference type="InterPro" id="IPR050190">
    <property type="entry name" value="UPF0213_domain"/>
</dbReference>
<dbReference type="PANTHER" id="PTHR34477">
    <property type="entry name" value="UPF0213 PROTEIN YHBQ"/>
    <property type="match status" value="1"/>
</dbReference>
<organism evidence="3">
    <name type="scientific">Telmatobacter sp. DSM 110680</name>
    <dbReference type="NCBI Taxonomy" id="3036704"/>
    <lineage>
        <taxon>Bacteria</taxon>
        <taxon>Pseudomonadati</taxon>
        <taxon>Acidobacteriota</taxon>
        <taxon>Terriglobia</taxon>
        <taxon>Terriglobales</taxon>
        <taxon>Acidobacteriaceae</taxon>
        <taxon>Telmatobacter</taxon>
    </lineage>
</organism>
<dbReference type="AlphaFoldDB" id="A0AAU7DKY3"/>
<evidence type="ECO:0000256" key="1">
    <source>
        <dbReference type="ARBA" id="ARBA00007435"/>
    </source>
</evidence>
<dbReference type="RefSeq" id="WP_348262960.1">
    <property type="nucleotide sequence ID" value="NZ_CP121196.1"/>
</dbReference>
<evidence type="ECO:0000259" key="2">
    <source>
        <dbReference type="PROSITE" id="PS50164"/>
    </source>
</evidence>